<reference evidence="1" key="1">
    <citation type="submission" date="2020-05" db="EMBL/GenBank/DDBJ databases">
        <authorList>
            <person name="Delgado-Blas J."/>
        </authorList>
    </citation>
    <scope>NUCLEOTIDE SEQUENCE</scope>
    <source>
        <strain evidence="1">BB1459</strain>
        <strain evidence="2">BB1480</strain>
    </source>
</reference>
<protein>
    <submittedName>
        <fullName evidence="1">Uncharacterized protein</fullName>
    </submittedName>
</protein>
<name>A0A9N8GV81_9ENTR</name>
<evidence type="ECO:0000313" key="3">
    <source>
        <dbReference type="Proteomes" id="UP000834503"/>
    </source>
</evidence>
<gene>
    <name evidence="1" type="ORF">GHA_03443</name>
    <name evidence="2" type="ORF">TML_04431</name>
</gene>
<organism evidence="1 3">
    <name type="scientific">Citrobacter werkmanii</name>
    <dbReference type="NCBI Taxonomy" id="67827"/>
    <lineage>
        <taxon>Bacteria</taxon>
        <taxon>Pseudomonadati</taxon>
        <taxon>Pseudomonadota</taxon>
        <taxon>Gammaproteobacteria</taxon>
        <taxon>Enterobacterales</taxon>
        <taxon>Enterobacteriaceae</taxon>
        <taxon>Citrobacter</taxon>
        <taxon>Citrobacter freundii complex</taxon>
    </lineage>
</organism>
<dbReference type="Proteomes" id="UP000837205">
    <property type="component" value="Unassembled WGS sequence"/>
</dbReference>
<keyword evidence="4" id="KW-1185">Reference proteome</keyword>
<dbReference type="Proteomes" id="UP000834503">
    <property type="component" value="Unassembled WGS sequence"/>
</dbReference>
<dbReference type="AlphaFoldDB" id="A0A9N8GV81"/>
<evidence type="ECO:0000313" key="1">
    <source>
        <dbReference type="EMBL" id="CAB5570139.1"/>
    </source>
</evidence>
<dbReference type="EMBL" id="CAHPQX010000015">
    <property type="protein sequence ID" value="CAB5570139.1"/>
    <property type="molecule type" value="Genomic_DNA"/>
</dbReference>
<evidence type="ECO:0000313" key="2">
    <source>
        <dbReference type="EMBL" id="CAC9235900.1"/>
    </source>
</evidence>
<accession>A0A9N8GV81</accession>
<evidence type="ECO:0000313" key="4">
    <source>
        <dbReference type="Proteomes" id="UP000837205"/>
    </source>
</evidence>
<proteinExistence type="predicted"/>
<comment type="caution">
    <text evidence="1">The sequence shown here is derived from an EMBL/GenBank/DDBJ whole genome shotgun (WGS) entry which is preliminary data.</text>
</comment>
<dbReference type="EMBL" id="CAIIUA010000001">
    <property type="protein sequence ID" value="CAC9235900.1"/>
    <property type="molecule type" value="Genomic_DNA"/>
</dbReference>
<sequence length="34" mass="4222">MQFIAVMIFQLISESIFRSYLIRKRDLFHSRFDI</sequence>